<dbReference type="NCBIfam" id="NF001684">
    <property type="entry name" value="PRK00443.1-4"/>
    <property type="match status" value="1"/>
</dbReference>
<feature type="site" description="Part of the allosteric site" evidence="3">
    <location>
        <position position="158"/>
    </location>
</feature>
<keyword evidence="1 3" id="KW-0378">Hydrolase</keyword>
<dbReference type="Proteomes" id="UP001500851">
    <property type="component" value="Unassembled WGS sequence"/>
</dbReference>
<dbReference type="InterPro" id="IPR006148">
    <property type="entry name" value="Glc/Gal-6P_isomerase"/>
</dbReference>
<comment type="catalytic activity">
    <reaction evidence="3">
        <text>alpha-D-glucosamine 6-phosphate + H2O = beta-D-fructose 6-phosphate + NH4(+)</text>
        <dbReference type="Rhea" id="RHEA:12172"/>
        <dbReference type="ChEBI" id="CHEBI:15377"/>
        <dbReference type="ChEBI" id="CHEBI:28938"/>
        <dbReference type="ChEBI" id="CHEBI:57634"/>
        <dbReference type="ChEBI" id="CHEBI:75989"/>
        <dbReference type="EC" id="3.5.99.6"/>
    </reaction>
</comment>
<dbReference type="EC" id="3.5.99.6" evidence="3"/>
<comment type="function">
    <text evidence="3">Catalyzes the reversible isomerization-deamination of glucosamine 6-phosphate (GlcN6P) to form fructose 6-phosphate (Fru6P) and ammonium ion.</text>
</comment>
<comment type="caution">
    <text evidence="5">The sequence shown here is derived from an EMBL/GenBank/DDBJ whole genome shotgun (WGS) entry which is preliminary data.</text>
</comment>
<feature type="active site" description="For ring-opening step" evidence="3">
    <location>
        <position position="145"/>
    </location>
</feature>
<feature type="active site" description="For ring-opening step" evidence="3">
    <location>
        <position position="138"/>
    </location>
</feature>
<dbReference type="InterPro" id="IPR018321">
    <property type="entry name" value="Glucosamine6P_isomerase_CS"/>
</dbReference>
<dbReference type="InterPro" id="IPR004547">
    <property type="entry name" value="Glucosamine6P_isomerase"/>
</dbReference>
<dbReference type="PANTHER" id="PTHR11280:SF5">
    <property type="entry name" value="GLUCOSAMINE-6-PHOSPHATE ISOMERASE"/>
    <property type="match status" value="1"/>
</dbReference>
<protein>
    <recommendedName>
        <fullName evidence="3">Glucosamine-6-phosphate deaminase</fullName>
        <ecNumber evidence="3">3.5.99.6</ecNumber>
    </recommendedName>
    <alternativeName>
        <fullName evidence="3">GlcN6P deaminase</fullName>
        <shortName evidence="3">GNPDA</shortName>
    </alternativeName>
    <alternativeName>
        <fullName evidence="3">Glucosamine-6-phosphate isomerase</fullName>
    </alternativeName>
</protein>
<feature type="site" description="Part of the allosteric site" evidence="3">
    <location>
        <position position="148"/>
    </location>
</feature>
<dbReference type="Gene3D" id="3.40.50.1360">
    <property type="match status" value="1"/>
</dbReference>
<feature type="active site" description="Proton acceptor; for enolization step" evidence="3">
    <location>
        <position position="69"/>
    </location>
</feature>
<comment type="activity regulation">
    <text evidence="3">Allosterically activated by N-acetylglucosamine 6-phosphate (GlcNAc6P).</text>
</comment>
<accession>A0ABN2LQP1</accession>
<sequence>MRMQVIIVETPEEVGRVAGERIAAVIRRSAFAVLGVATGSSPLGAYAEIARQVSDGSLDTAGVTAFALDEYVGLPLEHPESYHSVIHRTVTEPLRLDPSRVHVPDGTAPDLEAACADYERRIREAGGVDLQLLGLGANGHIGFNEPTSSFGSRTRPKTLAPKTRQDNARFFDSADQVPVHCLTQGLGTILDARELLLVAQGAGKADAVAEMIEGPLSSRCPASALQLHPEATVIIDRAAAAKLELTEYYEHVLKHLPA</sequence>
<keyword evidence="3" id="KW-0021">Allosteric enzyme</keyword>
<evidence type="ECO:0000256" key="2">
    <source>
        <dbReference type="ARBA" id="ARBA00023277"/>
    </source>
</evidence>
<organism evidence="5 6">
    <name type="scientific">Leucobacter iarius</name>
    <dbReference type="NCBI Taxonomy" id="333963"/>
    <lineage>
        <taxon>Bacteria</taxon>
        <taxon>Bacillati</taxon>
        <taxon>Actinomycetota</taxon>
        <taxon>Actinomycetes</taxon>
        <taxon>Micrococcales</taxon>
        <taxon>Microbacteriaceae</taxon>
        <taxon>Leucobacter</taxon>
    </lineage>
</organism>
<dbReference type="SUPFAM" id="SSF100950">
    <property type="entry name" value="NagB/RpiA/CoA transferase-like"/>
    <property type="match status" value="1"/>
</dbReference>
<gene>
    <name evidence="5" type="primary">nagB_2</name>
    <name evidence="3" type="synonym">nagB</name>
    <name evidence="5" type="ORF">GCM10009768_27410</name>
</gene>
<proteinExistence type="inferred from homology"/>
<feature type="site" description="Part of the allosteric site" evidence="3">
    <location>
        <position position="155"/>
    </location>
</feature>
<evidence type="ECO:0000259" key="4">
    <source>
        <dbReference type="Pfam" id="PF01182"/>
    </source>
</evidence>
<dbReference type="CDD" id="cd01399">
    <property type="entry name" value="GlcN6P_deaminase"/>
    <property type="match status" value="1"/>
</dbReference>
<name>A0ABN2LQP1_9MICO</name>
<comment type="similarity">
    <text evidence="3">Belongs to the glucosamine/galactosamine-6-phosphate isomerase family. NagB subfamily.</text>
</comment>
<comment type="pathway">
    <text evidence="3">Amino-sugar metabolism; N-acetylneuraminate degradation; D-fructose 6-phosphate from N-acetylneuraminate: step 5/5.</text>
</comment>
<keyword evidence="2 3" id="KW-0119">Carbohydrate metabolism</keyword>
<keyword evidence="6" id="KW-1185">Reference proteome</keyword>
<evidence type="ECO:0000256" key="3">
    <source>
        <dbReference type="HAMAP-Rule" id="MF_01241"/>
    </source>
</evidence>
<feature type="site" description="Part of the allosteric site" evidence="3">
    <location>
        <position position="157"/>
    </location>
</feature>
<dbReference type="EMBL" id="BAAAOB010000004">
    <property type="protein sequence ID" value="GAA1796926.1"/>
    <property type="molecule type" value="Genomic_DNA"/>
</dbReference>
<dbReference type="PROSITE" id="PS01161">
    <property type="entry name" value="GLC_GALNAC_ISOMERASE"/>
    <property type="match status" value="1"/>
</dbReference>
<feature type="active site" description="Proton acceptor; for ring-opening step" evidence="3">
    <location>
        <position position="140"/>
    </location>
</feature>
<evidence type="ECO:0000256" key="1">
    <source>
        <dbReference type="ARBA" id="ARBA00022801"/>
    </source>
</evidence>
<dbReference type="NCBIfam" id="TIGR00502">
    <property type="entry name" value="nagB"/>
    <property type="match status" value="1"/>
</dbReference>
<feature type="domain" description="Glucosamine/galactosamine-6-phosphate isomerase" evidence="4">
    <location>
        <begin position="16"/>
        <end position="228"/>
    </location>
</feature>
<dbReference type="PANTHER" id="PTHR11280">
    <property type="entry name" value="GLUCOSAMINE-6-PHOSPHATE ISOMERASE"/>
    <property type="match status" value="1"/>
</dbReference>
<reference evidence="5 6" key="1">
    <citation type="journal article" date="2019" name="Int. J. Syst. Evol. Microbiol.">
        <title>The Global Catalogue of Microorganisms (GCM) 10K type strain sequencing project: providing services to taxonomists for standard genome sequencing and annotation.</title>
        <authorList>
            <consortium name="The Broad Institute Genomics Platform"/>
            <consortium name="The Broad Institute Genome Sequencing Center for Infectious Disease"/>
            <person name="Wu L."/>
            <person name="Ma J."/>
        </authorList>
    </citation>
    <scope>NUCLEOTIDE SEQUENCE [LARGE SCALE GENOMIC DNA]</scope>
    <source>
        <strain evidence="5 6">JCM 14736</strain>
    </source>
</reference>
<evidence type="ECO:0000313" key="5">
    <source>
        <dbReference type="EMBL" id="GAA1796926.1"/>
    </source>
</evidence>
<dbReference type="Pfam" id="PF01182">
    <property type="entry name" value="Glucosamine_iso"/>
    <property type="match status" value="1"/>
</dbReference>
<comment type="caution">
    <text evidence="3">Lacks conserved residue(s) required for the propagation of feature annotation.</text>
</comment>
<dbReference type="InterPro" id="IPR037171">
    <property type="entry name" value="NagB/RpiA_transferase-like"/>
</dbReference>
<dbReference type="HAMAP" id="MF_01241">
    <property type="entry name" value="GlcN6P_deamin"/>
    <property type="match status" value="1"/>
</dbReference>
<evidence type="ECO:0000313" key="6">
    <source>
        <dbReference type="Proteomes" id="UP001500851"/>
    </source>
</evidence>